<accession>W4FNX0</accession>
<feature type="region of interest" description="Disordered" evidence="1">
    <location>
        <begin position="1208"/>
        <end position="1233"/>
    </location>
</feature>
<feature type="compositionally biased region" description="Basic residues" evidence="1">
    <location>
        <begin position="1274"/>
        <end position="1283"/>
    </location>
</feature>
<feature type="compositionally biased region" description="Basic and acidic residues" evidence="1">
    <location>
        <begin position="1345"/>
        <end position="1357"/>
    </location>
</feature>
<dbReference type="InterPro" id="IPR016024">
    <property type="entry name" value="ARM-type_fold"/>
</dbReference>
<feature type="compositionally biased region" description="Polar residues" evidence="1">
    <location>
        <begin position="698"/>
        <end position="709"/>
    </location>
</feature>
<name>W4FNX0_APHAT</name>
<evidence type="ECO:0000313" key="2">
    <source>
        <dbReference type="EMBL" id="ETV69160.1"/>
    </source>
</evidence>
<dbReference type="Gene3D" id="1.25.10.10">
    <property type="entry name" value="Leucine-rich Repeat Variant"/>
    <property type="match status" value="1"/>
</dbReference>
<dbReference type="SUPFAM" id="SSF48371">
    <property type="entry name" value="ARM repeat"/>
    <property type="match status" value="1"/>
</dbReference>
<feature type="region of interest" description="Disordered" evidence="1">
    <location>
        <begin position="508"/>
        <end position="539"/>
    </location>
</feature>
<feature type="region of interest" description="Disordered" evidence="1">
    <location>
        <begin position="1343"/>
        <end position="1364"/>
    </location>
</feature>
<feature type="region of interest" description="Disordered" evidence="1">
    <location>
        <begin position="1845"/>
        <end position="1868"/>
    </location>
</feature>
<protein>
    <submittedName>
        <fullName evidence="2">Uncharacterized protein</fullName>
    </submittedName>
</protein>
<feature type="region of interest" description="Disordered" evidence="1">
    <location>
        <begin position="298"/>
        <end position="319"/>
    </location>
</feature>
<dbReference type="EMBL" id="KI913179">
    <property type="protein sequence ID" value="ETV69160.1"/>
    <property type="molecule type" value="Genomic_DNA"/>
</dbReference>
<feature type="region of interest" description="Disordered" evidence="1">
    <location>
        <begin position="628"/>
        <end position="715"/>
    </location>
</feature>
<feature type="region of interest" description="Disordered" evidence="1">
    <location>
        <begin position="1271"/>
        <end position="1308"/>
    </location>
</feature>
<gene>
    <name evidence="2" type="ORF">H257_15115</name>
</gene>
<sequence>MNADSSTIDDTTAGGGAGDGSYNASNVEDILNSLVVDNVTGLNVKNAFSALLKLLRHRDGAVQMHRLRGEHTVMSMLHTKAGVAVVQSYGFVLMRKLSCVCLESNHIFVDNGAVGLISDALRRFPNDTILQASACGALLPLVKYAATGSIDALLSVGILPLLVRLLLFQTDKHPSQITIYACLVLAQVCDQRGKDTIDQIRAASTVAADNEWMFLHAVTTMLKASLVQDDNGRKLSCALSTLLLCLMSLDRTVTQVMQELGAIPTVSSAMVRYANDAGIVKYSDTVCQQLAKASSPKKGKQVASSAIGTKARKGGAKARPAEGVVYNLQLPSVASPPSKRVQAQMTPTYGTNESNVLSANAFAASKPPGESNPRTTMTTRVRPSPSDPNLPSLESLQSSDMKSTAKRPSRPTRQTGSSPPKRPANPPKAAFPASPTTSPKPKQAAAASDRPLVGSPKSTQAHSVIVKQGDPAIEVAIKRPPGRSSSVGVSPRQMSVPLIVVDQAWGGPIEEDEKQTARTSPTRPVPPPPKVITPLGSSEHVGSSVFRFRRTVDTSSQAAPNGGGGSEGATADVNPTFPVNGTPSIPPPDGVSCTADMPLHPRNIEPTVDSFEPTRPCITTAAVTGRTHATRDGIVDQATPRDAALSSATEKHPSKGPVEDMTSPGQEQQQDTNTLGVISDEPPRDHTDDTTAFLEPPLQSQTPHTSTRPTGDPEEADLLVDRKTDLATDGSGAAKGVDPCAFVELLAPLDASPPHDNGKALSPRRYGPMTPANTFVGAFFPPISTLDLDVVAADLMLVETVIETARRPTDRRFVPMTPANTFVGLQNTDAKNGKVPGTTCPVEFALRDDTDHDVLVPLLAAQLVGSWLYDATLSLSQSKHDQQSRSPLCDDDDNALEFCPTVATAQELPAWSATSTNHQEPPNADVQGMMAPSIEVSMLAGGQMVRGCSCDVQNRLVGDPIPLSVQWQDEEDNMDNANRRRVSESFEALPPPYVDEYDVAIARVASQLVQVWLYDTMDKLVSQATTAAPTLIVMAQLSPPDISPLCGLAMDDICDTVSSSYSCQIHELERLEQATLGTPEFQHEAAKEAPTTAAAASDVQPTDTLQERDEVCYEADFEGFVSTPEGVPVDMFPPVVTVPGKEIEGLDTPSTKTIEDESLVVQVSVVASQLVRAWIHTAVVSCINRIVTPPAYSGEDLLPAASLVPNLPPPLDPLEPPSTPSSPSSLVNDGFSMVSEDPKDQHLAVDVSLVAAQLVQSWIYETLDRVTTFSTRPHEHHHNHHQQQHASEDWGRDEEVETTKGATAQGDDCDEWSVASAMLAQRLVQAWMYETLARVTQFFSTPPTDPHHDHSLLHVDSTDEERDPPNLRTADTTLLDDVVHHRHSVQVSLVASQLVQIWVYDTVDRLAQTQQVGAVDEYADDDFDDDVGAVDADADFDDEDQDHNRLPAYQSIGGDVHGVEFGVCGDEGGDSPASVELEGTELKPHKGGSTDEEINDVVCLVTSKLARQLVQLWIYSTMLDDRLGSSWGIGPRGAVSKTGVIDSGTAASHDDMHDGDDEGGKPVSFEVSRVSHLLVHGWVYEILDKLSRAIPSRNPLVTLSHEKCNEEGLQDGTSVNSMSITDAAESGGAAAPLTTANDEYKEGEADSQLSVAASVLAAQLVQAWIVETLQRVVRFTTRPHEHPMVPIRDRATAECHVITSLLDPLTAIHSSSPSNPMAFDDGDVWNVQVSSVAPLVKAWLFQGMLNAVESLISSSSSVVFIDQGLLRHDVSDATILRPPILYFDQATARRPESSLSDPELDGQAPVGGSVEVSLLTAQLVRGWIYFTLDDVVRFSTFRQHHDAQAATSYDVSSSPPPDTPNELVSTMHAQPDDSVTATLDLEDGREDERGVAVSFVAGQLVRLWLYETMDAIVRFSCHHDQTAPVSTPPAIHFVEAGCFIDAVTPPVVSPESGAFVSTHRDHDEEHDVSLEVVLVANLLVRAWTSDAVLNIVDRWQADHDAVPSCISSSAKEQPQLDLTTAPCPQEAETRPICLKGWARDDNNESLEVVLLANLLVRAWTSEAILRVMYDSSFPIPVDVTTGSSTSLLSHDDHSYFPLDCPIIERNELQVPHSDGGTPPSHTSPFAVDAAASKAVVNSTGEGETIPPLEVVLWANLLVRAWTFEAMVLVLDAAPMSIPPGQGSYPPEEVTPVVPSVLIPFPAPSFTISPATTAPRENSTDDEVSFEVVLLASLLVRAWTCDAMGCVLDAIAEAPLDPRAADSTLNQIASSCTDHASSAVTTVEGATSDVSTVSPSPDPDCLLPTALPAAATAPIGSVLDDEMSLEVVLLANLLVRAWVSDAMGRVLDVADGDGLAEQITPTTALSTDESPTKQEVLRPRPLSSQSQHVNDSIDFPTALTPLQVGPLMESVVRQCPGGSDVEQSHQVMSLEIVLLANLLVRAWVSEAVMNVTLCDPQLYLLRRPPTSTDQGLLQKASAGSDQPDSTEPSRQDNRTKPLVRTTLQCGTASASDIQKSTEKTLTDQHDDMVYVLLANLLVRAWISEATGLVLDRVPTHIPSLFTTTKFNVPTDKNSVDLAIASTCCLASSSTSSTSSSLPDEADDDKHIAAIFTKWNEGECTHESCRRLEGEYLKGALSVGDCVAGYVAAPVTSAMTNVGTFQWPQIATSPHEMDVAIALLAAQMTRWWIFEALCSVSNKKLQKLLLRGDSTQHHHQRWSS</sequence>
<dbReference type="OrthoDB" id="79761at2759"/>
<feature type="compositionally biased region" description="Polar residues" evidence="1">
    <location>
        <begin position="2467"/>
        <end position="2485"/>
    </location>
</feature>
<feature type="region of interest" description="Disordered" evidence="1">
    <location>
        <begin position="2467"/>
        <end position="2497"/>
    </location>
</feature>
<feature type="compositionally biased region" description="Pro residues" evidence="1">
    <location>
        <begin position="1208"/>
        <end position="1220"/>
    </location>
</feature>
<feature type="region of interest" description="Disordered" evidence="1">
    <location>
        <begin position="552"/>
        <end position="580"/>
    </location>
</feature>
<dbReference type="RefSeq" id="XP_009841413.1">
    <property type="nucleotide sequence ID" value="XM_009843111.1"/>
</dbReference>
<dbReference type="InterPro" id="IPR011989">
    <property type="entry name" value="ARM-like"/>
</dbReference>
<proteinExistence type="predicted"/>
<feature type="compositionally biased region" description="Polar residues" evidence="1">
    <location>
        <begin position="663"/>
        <end position="676"/>
    </location>
</feature>
<organism evidence="2">
    <name type="scientific">Aphanomyces astaci</name>
    <name type="common">Crayfish plague agent</name>
    <dbReference type="NCBI Taxonomy" id="112090"/>
    <lineage>
        <taxon>Eukaryota</taxon>
        <taxon>Sar</taxon>
        <taxon>Stramenopiles</taxon>
        <taxon>Oomycota</taxon>
        <taxon>Saprolegniomycetes</taxon>
        <taxon>Saprolegniales</taxon>
        <taxon>Verrucalvaceae</taxon>
        <taxon>Aphanomyces</taxon>
    </lineage>
</organism>
<dbReference type="PANTHER" id="PTHR24216">
    <property type="entry name" value="PAXILLIN-RELATED"/>
    <property type="match status" value="1"/>
</dbReference>
<dbReference type="PANTHER" id="PTHR24216:SF65">
    <property type="entry name" value="PAXILLIN-LIKE PROTEIN 1"/>
    <property type="match status" value="1"/>
</dbReference>
<dbReference type="GeneID" id="20817111"/>
<reference evidence="2" key="1">
    <citation type="submission" date="2013-12" db="EMBL/GenBank/DDBJ databases">
        <title>The Genome Sequence of Aphanomyces astaci APO3.</title>
        <authorList>
            <consortium name="The Broad Institute Genomics Platform"/>
            <person name="Russ C."/>
            <person name="Tyler B."/>
            <person name="van West P."/>
            <person name="Dieguez-Uribeondo J."/>
            <person name="Young S.K."/>
            <person name="Zeng Q."/>
            <person name="Gargeya S."/>
            <person name="Fitzgerald M."/>
            <person name="Abouelleil A."/>
            <person name="Alvarado L."/>
            <person name="Chapman S.B."/>
            <person name="Gainer-Dewar J."/>
            <person name="Goldberg J."/>
            <person name="Griggs A."/>
            <person name="Gujja S."/>
            <person name="Hansen M."/>
            <person name="Howarth C."/>
            <person name="Imamovic A."/>
            <person name="Ireland A."/>
            <person name="Larimer J."/>
            <person name="McCowan C."/>
            <person name="Murphy C."/>
            <person name="Pearson M."/>
            <person name="Poon T.W."/>
            <person name="Priest M."/>
            <person name="Roberts A."/>
            <person name="Saif S."/>
            <person name="Shea T."/>
            <person name="Sykes S."/>
            <person name="Wortman J."/>
            <person name="Nusbaum C."/>
            <person name="Birren B."/>
        </authorList>
    </citation>
    <scope>NUCLEOTIDE SEQUENCE [LARGE SCALE GENOMIC DNA]</scope>
    <source>
        <strain evidence="2">APO3</strain>
    </source>
</reference>
<dbReference type="VEuPathDB" id="FungiDB:H257_15115"/>
<feature type="compositionally biased region" description="Polar residues" evidence="1">
    <location>
        <begin position="372"/>
        <end position="402"/>
    </location>
</feature>
<feature type="region of interest" description="Disordered" evidence="1">
    <location>
        <begin position="363"/>
        <end position="466"/>
    </location>
</feature>
<evidence type="ECO:0000256" key="1">
    <source>
        <dbReference type="SAM" id="MobiDB-lite"/>
    </source>
</evidence>